<dbReference type="GeneID" id="19879189"/>
<evidence type="ECO:0000313" key="1">
    <source>
        <dbReference type="EMBL" id="ELA47210.1"/>
    </source>
</evidence>
<reference evidence="2" key="1">
    <citation type="submission" date="2011-03" db="EMBL/GenBank/DDBJ databases">
        <title>The genome sequence of Vavraia culicis strain floridensis.</title>
        <authorList>
            <consortium name="The Broad Institute Genome Sequencing Platform"/>
            <person name="Cuomo C."/>
            <person name="Becnel J."/>
            <person name="Sanscrainte N."/>
            <person name="Young S.K."/>
            <person name="Zeng Q."/>
            <person name="Gargeya S."/>
            <person name="Fitzgerald M."/>
            <person name="Haas B."/>
            <person name="Abouelleil A."/>
            <person name="Alvarado L."/>
            <person name="Arachchi H.M."/>
            <person name="Berlin A."/>
            <person name="Chapman S.B."/>
            <person name="Gearin G."/>
            <person name="Goldberg J."/>
            <person name="Griggs A."/>
            <person name="Gujja S."/>
            <person name="Hansen M."/>
            <person name="Heiman D."/>
            <person name="Howarth C."/>
            <person name="Larimer J."/>
            <person name="Lui A."/>
            <person name="MacDonald P.J.P."/>
            <person name="McCowen C."/>
            <person name="Montmayeur A."/>
            <person name="Murphy C."/>
            <person name="Neiman D."/>
            <person name="Pearson M."/>
            <person name="Priest M."/>
            <person name="Roberts A."/>
            <person name="Saif S."/>
            <person name="Shea T."/>
            <person name="Sisk P."/>
            <person name="Stolte C."/>
            <person name="Sykes S."/>
            <person name="Wortman J."/>
            <person name="Nusbaum C."/>
            <person name="Birren B."/>
        </authorList>
    </citation>
    <scope>NUCLEOTIDE SEQUENCE [LARGE SCALE GENOMIC DNA]</scope>
    <source>
        <strain evidence="2">floridensis</strain>
    </source>
</reference>
<dbReference type="RefSeq" id="XP_008074328.1">
    <property type="nucleotide sequence ID" value="XM_008076137.1"/>
</dbReference>
<dbReference type="OrthoDB" id="10329196at2759"/>
<accession>L2GVS0</accession>
<dbReference type="EMBL" id="GL877422">
    <property type="protein sequence ID" value="ELA47210.1"/>
    <property type="molecule type" value="Genomic_DNA"/>
</dbReference>
<evidence type="ECO:0000313" key="2">
    <source>
        <dbReference type="Proteomes" id="UP000011081"/>
    </source>
</evidence>
<proteinExistence type="predicted"/>
<name>L2GVS0_VAVCU</name>
<dbReference type="VEuPathDB" id="MicrosporidiaDB:VCUG_01310"/>
<dbReference type="HOGENOM" id="CLU_2293657_0_0_1"/>
<gene>
    <name evidence="1" type="ORF">VCUG_01310</name>
</gene>
<dbReference type="Proteomes" id="UP000011081">
    <property type="component" value="Unassembled WGS sequence"/>
</dbReference>
<sequence>MESAKEKLSFAFDNSQLIKIIKTFTDEEDVQELGNSIVSKIMDGNEVECVQNYLFEKLGELDIEVEYEDCSSLVSIMKEIYREDEAGGCVFYESIKSSIRN</sequence>
<protein>
    <submittedName>
        <fullName evidence="1">Uncharacterized protein</fullName>
    </submittedName>
</protein>
<dbReference type="AlphaFoldDB" id="L2GVS0"/>
<organism evidence="1 2">
    <name type="scientific">Vavraia culicis (isolate floridensis)</name>
    <name type="common">Microsporidian parasite</name>
    <dbReference type="NCBI Taxonomy" id="948595"/>
    <lineage>
        <taxon>Eukaryota</taxon>
        <taxon>Fungi</taxon>
        <taxon>Fungi incertae sedis</taxon>
        <taxon>Microsporidia</taxon>
        <taxon>Pleistophoridae</taxon>
        <taxon>Vavraia</taxon>
    </lineage>
</organism>
<dbReference type="InParanoid" id="L2GVS0"/>
<dbReference type="OMA" id="YEICEED"/>
<keyword evidence="2" id="KW-1185">Reference proteome</keyword>